<evidence type="ECO:0000256" key="1">
    <source>
        <dbReference type="PROSITE-ProRule" id="PRU00464"/>
    </source>
</evidence>
<reference evidence="3" key="1">
    <citation type="submission" date="2019-02" db="EMBL/GenBank/DDBJ databases">
        <authorList>
            <person name="Gruber-Vodicka R. H."/>
            <person name="Seah K. B. B."/>
        </authorList>
    </citation>
    <scope>NUCLEOTIDE SEQUENCE</scope>
    <source>
        <strain evidence="3">BECK_BY7</strain>
    </source>
</reference>
<gene>
    <name evidence="3" type="ORF">BECKLFY1418C_GA0070996_11753</name>
</gene>
<name>A0A450X4V4_9GAMM</name>
<evidence type="ECO:0000259" key="2">
    <source>
        <dbReference type="PROSITE" id="PS51084"/>
    </source>
</evidence>
<dbReference type="AlphaFoldDB" id="A0A450X4V4"/>
<proteinExistence type="predicted"/>
<dbReference type="InterPro" id="IPR036265">
    <property type="entry name" value="HIT-like_sf"/>
</dbReference>
<dbReference type="PROSITE" id="PS51084">
    <property type="entry name" value="HIT_2"/>
    <property type="match status" value="1"/>
</dbReference>
<organism evidence="3">
    <name type="scientific">Candidatus Kentrum sp. LFY</name>
    <dbReference type="NCBI Taxonomy" id="2126342"/>
    <lineage>
        <taxon>Bacteria</taxon>
        <taxon>Pseudomonadati</taxon>
        <taxon>Pseudomonadota</taxon>
        <taxon>Gammaproteobacteria</taxon>
        <taxon>Candidatus Kentrum</taxon>
    </lineage>
</organism>
<accession>A0A450X4V4</accession>
<dbReference type="SUPFAM" id="SSF54197">
    <property type="entry name" value="HIT-like"/>
    <property type="match status" value="1"/>
</dbReference>
<dbReference type="Gene3D" id="3.30.428.10">
    <property type="entry name" value="HIT-like"/>
    <property type="match status" value="1"/>
</dbReference>
<feature type="short sequence motif" description="Histidine triad motif" evidence="1">
    <location>
        <begin position="95"/>
        <end position="99"/>
    </location>
</feature>
<dbReference type="InterPro" id="IPR011146">
    <property type="entry name" value="HIT-like"/>
</dbReference>
<dbReference type="EMBL" id="CAADFN010000175">
    <property type="protein sequence ID" value="VFK24364.1"/>
    <property type="molecule type" value="Genomic_DNA"/>
</dbReference>
<dbReference type="Pfam" id="PF04677">
    <property type="entry name" value="CwfJ_C_1"/>
    <property type="match status" value="1"/>
</dbReference>
<protein>
    <submittedName>
        <fullName evidence="3">Protein similar to CwfJ C-terminus 1</fullName>
    </submittedName>
</protein>
<feature type="domain" description="HIT" evidence="2">
    <location>
        <begin position="1"/>
        <end position="110"/>
    </location>
</feature>
<dbReference type="InterPro" id="IPR006768">
    <property type="entry name" value="Cwf19-like_C_dom-1"/>
</dbReference>
<dbReference type="GO" id="GO:0003824">
    <property type="term" value="F:catalytic activity"/>
    <property type="evidence" value="ECO:0007669"/>
    <property type="project" value="InterPro"/>
</dbReference>
<sequence>MLLAICLSQILPTDFFEEPNFIVIPDIAPLVEGHVLIVSVNHYPCFGAMSQEYLFETITIKHEIRRRLTRAYRAPIFFEHGPVASRKAAGVCIDHAHLHCLPANRGFSSFIAPNHSSEQISSIIQLAEYTKSGLSYLFYESRDGNASVYPLDSEGDDVPPQHLRHAAARAFTVPEWNWRAISKSPTYGDIMRPWILRAVKMLRH</sequence>
<evidence type="ECO:0000313" key="3">
    <source>
        <dbReference type="EMBL" id="VFK24364.1"/>
    </source>
</evidence>